<dbReference type="RefSeq" id="WP_327775027.1">
    <property type="nucleotide sequence ID" value="NZ_JAYXUG010000009.1"/>
</dbReference>
<proteinExistence type="predicted"/>
<sequence>MLIKILFIVLLLLMIIHLFRALPSMLKGQSLLPLSHYLGHRLLIAVILVGLMVIALFTGVIQLNLTPYMR</sequence>
<keyword evidence="1" id="KW-0812">Transmembrane</keyword>
<keyword evidence="1" id="KW-1133">Transmembrane helix</keyword>
<accession>A0ABU6L7H0</accession>
<name>A0ABU6L7H0_9GAMM</name>
<protein>
    <submittedName>
        <fullName evidence="2">DUF2909 family protein</fullName>
    </submittedName>
</protein>
<dbReference type="EMBL" id="JAYXUG010000009">
    <property type="protein sequence ID" value="MEC6832521.1"/>
    <property type="molecule type" value="Genomic_DNA"/>
</dbReference>
<gene>
    <name evidence="2" type="ORF">VXS06_12205</name>
</gene>
<feature type="transmembrane region" description="Helical" evidence="1">
    <location>
        <begin position="37"/>
        <end position="61"/>
    </location>
</feature>
<organism evidence="2 3">
    <name type="scientific">Photobacterium toruni</name>
    <dbReference type="NCBI Taxonomy" id="1935446"/>
    <lineage>
        <taxon>Bacteria</taxon>
        <taxon>Pseudomonadati</taxon>
        <taxon>Pseudomonadota</taxon>
        <taxon>Gammaproteobacteria</taxon>
        <taxon>Vibrionales</taxon>
        <taxon>Vibrionaceae</taxon>
        <taxon>Photobacterium</taxon>
    </lineage>
</organism>
<comment type="caution">
    <text evidence="2">The sequence shown here is derived from an EMBL/GenBank/DDBJ whole genome shotgun (WGS) entry which is preliminary data.</text>
</comment>
<dbReference type="Proteomes" id="UP001306119">
    <property type="component" value="Unassembled WGS sequence"/>
</dbReference>
<reference evidence="2 3" key="1">
    <citation type="submission" date="2024-01" db="EMBL/GenBank/DDBJ databases">
        <title>Active colonisers of the gastrointestinal tract of Atlantic salmon farmed in a warm water region.</title>
        <authorList>
            <person name="Bowman J.P."/>
        </authorList>
    </citation>
    <scope>NUCLEOTIDE SEQUENCE [LARGE SCALE GENOMIC DNA]</scope>
    <source>
        <strain evidence="2 3">S3MW1</strain>
    </source>
</reference>
<evidence type="ECO:0000313" key="3">
    <source>
        <dbReference type="Proteomes" id="UP001306119"/>
    </source>
</evidence>
<evidence type="ECO:0000313" key="2">
    <source>
        <dbReference type="EMBL" id="MEC6832521.1"/>
    </source>
</evidence>
<keyword evidence="3" id="KW-1185">Reference proteome</keyword>
<dbReference type="InterPro" id="IPR021313">
    <property type="entry name" value="DUF2909"/>
</dbReference>
<keyword evidence="1" id="KW-0472">Membrane</keyword>
<dbReference type="Pfam" id="PF11137">
    <property type="entry name" value="DUF2909"/>
    <property type="match status" value="1"/>
</dbReference>
<evidence type="ECO:0000256" key="1">
    <source>
        <dbReference type="SAM" id="Phobius"/>
    </source>
</evidence>